<evidence type="ECO:0000313" key="2">
    <source>
        <dbReference type="Proteomes" id="UP001217089"/>
    </source>
</evidence>
<name>A0ABQ9FBG5_TEGGR</name>
<reference evidence="1 2" key="1">
    <citation type="submission" date="2022-12" db="EMBL/GenBank/DDBJ databases">
        <title>Chromosome-level genome of Tegillarca granosa.</title>
        <authorList>
            <person name="Kim J."/>
        </authorList>
    </citation>
    <scope>NUCLEOTIDE SEQUENCE [LARGE SCALE GENOMIC DNA]</scope>
    <source>
        <strain evidence="1">Teg-2019</strain>
        <tissue evidence="1">Adductor muscle</tissue>
    </source>
</reference>
<evidence type="ECO:0000313" key="1">
    <source>
        <dbReference type="EMBL" id="KAJ8314684.1"/>
    </source>
</evidence>
<dbReference type="PANTHER" id="PTHR46601">
    <property type="entry name" value="ULP_PROTEASE DOMAIN-CONTAINING PROTEIN"/>
    <property type="match status" value="1"/>
</dbReference>
<protein>
    <submittedName>
        <fullName evidence="1">Uncharacterized protein</fullName>
    </submittedName>
</protein>
<gene>
    <name evidence="1" type="ORF">KUTeg_006834</name>
</gene>
<dbReference type="PANTHER" id="PTHR46601:SF1">
    <property type="entry name" value="ADF-H DOMAIN-CONTAINING PROTEIN"/>
    <property type="match status" value="1"/>
</dbReference>
<comment type="caution">
    <text evidence="1">The sequence shown here is derived from an EMBL/GenBank/DDBJ whole genome shotgun (WGS) entry which is preliminary data.</text>
</comment>
<keyword evidence="2" id="KW-1185">Reference proteome</keyword>
<proteinExistence type="predicted"/>
<sequence>MEKSRSINKLRKSLPQTPKRRSAVLQAYLEYKSPTAKTVRKNMFHETPNLKPVIDDLKSAINSLKMKRSNNARAAVNVICASVNGNSVQNSKSQKKVARILGLPIRRLSGGKAIRTRVLSSAKSSWTHTDRKTRSDSLSEQDKKLAYNFWLLPDNSRPTCNKRDVKRVRIGPKCYSSHMVSVLEKSQTDVYLEFKKAHSEIKMCQRTFELCKPFYVQPVRPRDRHTCLCRYHVEAKSVFKSCMNFRKRISENGQNEFPVNYFDHSDGNVHMDCLNRNCISCSVEFLKLQPEENDNSDDAPKVQWNKYEYVEINGKKGKTNQEIDIETKSREMFSYLKEILATFPSHQFRATCQNSQLKHLQQNLPQNNCMCVHDFSENYYCFEKDEIQSNYFQKNEVSLHVSVIYRHSILEVDGVGSSDEHPNIITEHLF</sequence>
<accession>A0ABQ9FBG5</accession>
<organism evidence="1 2">
    <name type="scientific">Tegillarca granosa</name>
    <name type="common">Malaysian cockle</name>
    <name type="synonym">Anadara granosa</name>
    <dbReference type="NCBI Taxonomy" id="220873"/>
    <lineage>
        <taxon>Eukaryota</taxon>
        <taxon>Metazoa</taxon>
        <taxon>Spiralia</taxon>
        <taxon>Lophotrochozoa</taxon>
        <taxon>Mollusca</taxon>
        <taxon>Bivalvia</taxon>
        <taxon>Autobranchia</taxon>
        <taxon>Pteriomorphia</taxon>
        <taxon>Arcoida</taxon>
        <taxon>Arcoidea</taxon>
        <taxon>Arcidae</taxon>
        <taxon>Tegillarca</taxon>
    </lineage>
</organism>
<dbReference type="EMBL" id="JARBDR010000337">
    <property type="protein sequence ID" value="KAJ8314684.1"/>
    <property type="molecule type" value="Genomic_DNA"/>
</dbReference>
<dbReference type="Proteomes" id="UP001217089">
    <property type="component" value="Unassembled WGS sequence"/>
</dbReference>